<keyword evidence="1" id="KW-0768">Sushi</keyword>
<evidence type="ECO:0000256" key="6">
    <source>
        <dbReference type="SAM" id="MobiDB-lite"/>
    </source>
</evidence>
<feature type="coiled-coil region" evidence="5">
    <location>
        <begin position="631"/>
        <end position="658"/>
    </location>
</feature>
<dbReference type="SUPFAM" id="SSF57535">
    <property type="entry name" value="Complement control module/SCR domain"/>
    <property type="match status" value="2"/>
</dbReference>
<evidence type="ECO:0000256" key="1">
    <source>
        <dbReference type="ARBA" id="ARBA00022659"/>
    </source>
</evidence>
<organism evidence="9">
    <name type="scientific">Guillardia theta</name>
    <name type="common">Cryptophyte</name>
    <name type="synonym">Cryptomonas phi</name>
    <dbReference type="NCBI Taxonomy" id="55529"/>
    <lineage>
        <taxon>Eukaryota</taxon>
        <taxon>Cryptophyceae</taxon>
        <taxon>Pyrenomonadales</taxon>
        <taxon>Geminigeraceae</taxon>
        <taxon>Guillardia</taxon>
    </lineage>
</organism>
<dbReference type="Pfam" id="PF00084">
    <property type="entry name" value="Sushi"/>
    <property type="match status" value="1"/>
</dbReference>
<feature type="region of interest" description="Disordered" evidence="6">
    <location>
        <begin position="1"/>
        <end position="22"/>
    </location>
</feature>
<accession>A0A6U6CHF2</accession>
<keyword evidence="4" id="KW-0325">Glycoprotein</keyword>
<feature type="region of interest" description="Disordered" evidence="6">
    <location>
        <begin position="996"/>
        <end position="1039"/>
    </location>
</feature>
<proteinExistence type="predicted"/>
<dbReference type="Gene3D" id="2.10.70.10">
    <property type="entry name" value="Complement Module, domain 1"/>
    <property type="match status" value="2"/>
</dbReference>
<dbReference type="EMBL" id="HBKN01040661">
    <property type="protein sequence ID" value="CAE2328664.1"/>
    <property type="molecule type" value="Transcribed_RNA"/>
</dbReference>
<evidence type="ECO:0000256" key="5">
    <source>
        <dbReference type="SAM" id="Coils"/>
    </source>
</evidence>
<feature type="domain" description="Sushi" evidence="8">
    <location>
        <begin position="483"/>
        <end position="520"/>
    </location>
</feature>
<dbReference type="PANTHER" id="PTHR19325:SF575">
    <property type="entry name" value="LOCOMOTION-RELATED PROTEIN HIKARU GENKI"/>
    <property type="match status" value="1"/>
</dbReference>
<dbReference type="EMBL" id="HBKN01040662">
    <property type="protein sequence ID" value="CAE2328665.1"/>
    <property type="molecule type" value="Transcribed_RNA"/>
</dbReference>
<dbReference type="InterPro" id="IPR035976">
    <property type="entry name" value="Sushi/SCR/CCP_sf"/>
</dbReference>
<keyword evidence="5" id="KW-0175">Coiled coil</keyword>
<reference evidence="9" key="1">
    <citation type="submission" date="2021-01" db="EMBL/GenBank/DDBJ databases">
        <authorList>
            <person name="Corre E."/>
            <person name="Pelletier E."/>
            <person name="Niang G."/>
            <person name="Scheremetjew M."/>
            <person name="Finn R."/>
            <person name="Kale V."/>
            <person name="Holt S."/>
            <person name="Cochrane G."/>
            <person name="Meng A."/>
            <person name="Brown T."/>
            <person name="Cohen L."/>
        </authorList>
    </citation>
    <scope>NUCLEOTIDE SEQUENCE</scope>
    <source>
        <strain evidence="9">CCMP 2712</strain>
    </source>
</reference>
<keyword evidence="7" id="KW-0812">Transmembrane</keyword>
<evidence type="ECO:0000256" key="7">
    <source>
        <dbReference type="SAM" id="Phobius"/>
    </source>
</evidence>
<dbReference type="PANTHER" id="PTHR19325">
    <property type="entry name" value="COMPLEMENT COMPONENT-RELATED SUSHI DOMAIN-CONTAINING"/>
    <property type="match status" value="1"/>
</dbReference>
<name>A0A6U6CHF2_GUITH</name>
<evidence type="ECO:0000259" key="8">
    <source>
        <dbReference type="Pfam" id="PF00084"/>
    </source>
</evidence>
<evidence type="ECO:0000313" key="10">
    <source>
        <dbReference type="EMBL" id="CAE2328665.1"/>
    </source>
</evidence>
<keyword evidence="7" id="KW-1133">Transmembrane helix</keyword>
<dbReference type="InterPro" id="IPR050350">
    <property type="entry name" value="Compl-Cell_Adhes-Reg"/>
</dbReference>
<protein>
    <recommendedName>
        <fullName evidence="8">Sushi domain-containing protein</fullName>
    </recommendedName>
</protein>
<keyword evidence="3" id="KW-1015">Disulfide bond</keyword>
<feature type="region of interest" description="Disordered" evidence="6">
    <location>
        <begin position="125"/>
        <end position="161"/>
    </location>
</feature>
<dbReference type="CDD" id="cd00033">
    <property type="entry name" value="CCP"/>
    <property type="match status" value="1"/>
</dbReference>
<evidence type="ECO:0000256" key="4">
    <source>
        <dbReference type="ARBA" id="ARBA00023180"/>
    </source>
</evidence>
<evidence type="ECO:0000313" key="9">
    <source>
        <dbReference type="EMBL" id="CAE2328664.1"/>
    </source>
</evidence>
<feature type="transmembrane region" description="Helical" evidence="7">
    <location>
        <begin position="36"/>
        <end position="53"/>
    </location>
</feature>
<evidence type="ECO:0000256" key="3">
    <source>
        <dbReference type="ARBA" id="ARBA00023157"/>
    </source>
</evidence>
<keyword evidence="2" id="KW-0677">Repeat</keyword>
<dbReference type="InterPro" id="IPR000436">
    <property type="entry name" value="Sushi_SCR_CCP_dom"/>
</dbReference>
<dbReference type="AlphaFoldDB" id="A0A6U6CHF2"/>
<sequence>MKGYGAIPTESGGEPGWGSSKREEASGEQVFKRRTAIAAALFAFLSLLLYVVVKLNPESSREQSKDADRVDVLEHTLYALQHFWPSRKHDRDDFAQPADASVMLSSYCCDESICSKYALAACKSRRDKQRREDKESAEIESYLDSADSSSPPAVVDHPGASGAASAMGLQYAGSQGSTRSYYGMQRDRALKALAAKESSDAPAPTVGLIKRRSARHEGALKAAEAFGLHLANVPGGGSDGSREAQPVAMAARRQRTQSLLQEGSAGSSSPVGLRREDSVFFAPINLASNAISKVWKSVQRSDGRQSEGAGAQGMLHASSYPTTVSGYYHPLSGMVTDIKSRGTTSGGELETSASLDVAGQRVTPLGTRTYNVGNIFPSPATAPPASEDNGYGVYSAPNGWEDGSAQGIMSIRVGTPCGVFDSYPCEVKPEVHLTVEVFCPPYKAPAHGSVWYNGTRYWTVTSKEKEHKMWKMGAKEVPIAQDGDIPAGEQVRIECDIHYRPSSRGSITPRCLDSGSWEEGKVCEPIMCDAYVAPLHGVAVPARPVMAGQQVEIICDEGYEEYYGDEEEEDVAPVSQLVKQDPWWDFSSWFAGPNQGKKGNLISMQAGPQTASQAVMALNGKVKEGSGKQLRRSLSKSLNEVDKKLKKLKKEKEALKHRDLLSQQITKMSRMDVDRMVEAFVRGGDAPARPIVALSAGAAAASELVSEERKAGRQSSRKLLSVKPERFKKFPVCLDSGKFQQGILCRSKPRPVIRAPPGPKGEERFGSFGGRIAPPRGTYIVPLICPSYIAPDHGSVWYKGQEYKIATASGIHATEKVKITCHKHFKPSRIGSDEPQCLMNGQWEVGKTCEPIYCADYGEVKNGMVSTHDYVRAGTRVQITCHRWYQPAGLESGGRTDPMCLDSGQFEQGVVCVPKPCPVDSHDCPQQGVVTSEGIQPHVSKAQERDYEQQLQVPMQHDYNPNVFDQEPRPYSLDIPLDGEDTLLRPVDSRRVKWRDTTRSWTKWDDAPNSWDDSSGQWYADERSPGAGAGQYVEEGDGK</sequence>
<gene>
    <name evidence="9" type="ORF">GTHE00462_LOCUS31809</name>
    <name evidence="10" type="ORF">GTHE00462_LOCUS31810</name>
</gene>
<feature type="compositionally biased region" description="Basic and acidic residues" evidence="6">
    <location>
        <begin position="996"/>
        <end position="1006"/>
    </location>
</feature>
<keyword evidence="7" id="KW-0472">Membrane</keyword>
<evidence type="ECO:0000256" key="2">
    <source>
        <dbReference type="ARBA" id="ARBA00022737"/>
    </source>
</evidence>